<dbReference type="InterPro" id="IPR050277">
    <property type="entry name" value="Sodium:Solute_Symporter"/>
</dbReference>
<dbReference type="RefSeq" id="WP_119782043.1">
    <property type="nucleotide sequence ID" value="NZ_QYUK01000011.1"/>
</dbReference>
<evidence type="ECO:0000256" key="3">
    <source>
        <dbReference type="ARBA" id="ARBA00022448"/>
    </source>
</evidence>
<accession>A0A418WID8</accession>
<evidence type="ECO:0000256" key="2">
    <source>
        <dbReference type="ARBA" id="ARBA00006434"/>
    </source>
</evidence>
<feature type="transmembrane region" description="Helical" evidence="8">
    <location>
        <begin position="280"/>
        <end position="306"/>
    </location>
</feature>
<organism evidence="9 10">
    <name type="scientific">Oleomonas cavernae</name>
    <dbReference type="NCBI Taxonomy" id="2320859"/>
    <lineage>
        <taxon>Bacteria</taxon>
        <taxon>Pseudomonadati</taxon>
        <taxon>Pseudomonadota</taxon>
        <taxon>Alphaproteobacteria</taxon>
        <taxon>Acetobacterales</taxon>
        <taxon>Acetobacteraceae</taxon>
        <taxon>Oleomonas</taxon>
    </lineage>
</organism>
<dbReference type="PROSITE" id="PS50283">
    <property type="entry name" value="NA_SOLUT_SYMP_3"/>
    <property type="match status" value="1"/>
</dbReference>
<dbReference type="EMBL" id="QYUK01000011">
    <property type="protein sequence ID" value="RJF89807.1"/>
    <property type="molecule type" value="Genomic_DNA"/>
</dbReference>
<dbReference type="OrthoDB" id="9789704at2"/>
<evidence type="ECO:0000256" key="1">
    <source>
        <dbReference type="ARBA" id="ARBA00004141"/>
    </source>
</evidence>
<feature type="transmembrane region" description="Helical" evidence="8">
    <location>
        <begin position="129"/>
        <end position="150"/>
    </location>
</feature>
<comment type="caution">
    <text evidence="9">The sequence shown here is derived from an EMBL/GenBank/DDBJ whole genome shotgun (WGS) entry which is preliminary data.</text>
</comment>
<keyword evidence="10" id="KW-1185">Reference proteome</keyword>
<feature type="transmembrane region" description="Helical" evidence="8">
    <location>
        <begin position="156"/>
        <end position="184"/>
    </location>
</feature>
<name>A0A418WID8_9PROT</name>
<evidence type="ECO:0000256" key="6">
    <source>
        <dbReference type="ARBA" id="ARBA00023136"/>
    </source>
</evidence>
<dbReference type="Proteomes" id="UP000284605">
    <property type="component" value="Unassembled WGS sequence"/>
</dbReference>
<keyword evidence="5 8" id="KW-1133">Transmembrane helix</keyword>
<proteinExistence type="inferred from homology"/>
<comment type="similarity">
    <text evidence="2 7">Belongs to the sodium:solute symporter (SSF) (TC 2.A.21) family.</text>
</comment>
<evidence type="ECO:0000313" key="10">
    <source>
        <dbReference type="Proteomes" id="UP000284605"/>
    </source>
</evidence>
<reference evidence="9 10" key="1">
    <citation type="submission" date="2018-09" db="EMBL/GenBank/DDBJ databases">
        <authorList>
            <person name="Zhu H."/>
        </authorList>
    </citation>
    <scope>NUCLEOTIDE SEQUENCE [LARGE SCALE GENOMIC DNA]</scope>
    <source>
        <strain evidence="9 10">K1W22B-8</strain>
    </source>
</reference>
<evidence type="ECO:0000256" key="7">
    <source>
        <dbReference type="RuleBase" id="RU362091"/>
    </source>
</evidence>
<keyword evidence="3" id="KW-0813">Transport</keyword>
<feature type="transmembrane region" description="Helical" evidence="8">
    <location>
        <begin position="326"/>
        <end position="345"/>
    </location>
</feature>
<evidence type="ECO:0000313" key="9">
    <source>
        <dbReference type="EMBL" id="RJF89807.1"/>
    </source>
</evidence>
<feature type="transmembrane region" description="Helical" evidence="8">
    <location>
        <begin position="401"/>
        <end position="424"/>
    </location>
</feature>
<evidence type="ECO:0000256" key="8">
    <source>
        <dbReference type="SAM" id="Phobius"/>
    </source>
</evidence>
<feature type="transmembrane region" description="Helical" evidence="8">
    <location>
        <begin position="12"/>
        <end position="35"/>
    </location>
</feature>
<keyword evidence="6 8" id="KW-0472">Membrane</keyword>
<dbReference type="AlphaFoldDB" id="A0A418WID8"/>
<evidence type="ECO:0000256" key="5">
    <source>
        <dbReference type="ARBA" id="ARBA00022989"/>
    </source>
</evidence>
<dbReference type="Gene3D" id="1.20.1730.10">
    <property type="entry name" value="Sodium/glucose cotransporter"/>
    <property type="match status" value="1"/>
</dbReference>
<feature type="transmembrane region" description="Helical" evidence="8">
    <location>
        <begin position="55"/>
        <end position="80"/>
    </location>
</feature>
<protein>
    <submittedName>
        <fullName evidence="9">Sodium:solute symporter</fullName>
    </submittedName>
</protein>
<dbReference type="InterPro" id="IPR038377">
    <property type="entry name" value="Na/Glc_symporter_sf"/>
</dbReference>
<sequence>MDKTTLLATPGLTPALGFAVMIGLGLFSLAISFWIRNRLVRNTHDFIISDRKVGFGFGVGSLIAVWTWAMAVMMSAAMTFQWGLSGLFWFVVPNGFAVMILVPFTRVLRKHMPNGYTISEFVQSRFNQSKVASSIVTATMIFGIILEILINLKGTSIVISSVFGINWAVAAVVGMLCVLIYSYFGGLWTSVMTATINTLMITVPAAIVVSLVYDQVPGGASAVFSAVGEANENNLTVFRADAAAGFGITLAFGLLAATVADQTFWQKAWSFRADQVNKTFLWAGALFYPIPICLGMLGLVGIAYGITAADIGGDIAAIGPYVVSHIGLPVAMVVVYVLVILAACYSTIDGASAALASVVAVDIVKRFAPNTSEKALFIITKVSMLLGGSVALAIVLSGVDFTTLVLTTYALKTAILLPLVLAILWPQTNTVGFVGGISLAILIGMPLREVYGELIGTTSIVLISGLTVVIAGLIKPAGFDYSTLRKVRNLDTAASPAE</sequence>
<feature type="transmembrane region" description="Helical" evidence="8">
    <location>
        <begin position="431"/>
        <end position="448"/>
    </location>
</feature>
<dbReference type="GO" id="GO:0015606">
    <property type="term" value="F:spermidine transmembrane transporter activity"/>
    <property type="evidence" value="ECO:0007669"/>
    <property type="project" value="TreeGrafter"/>
</dbReference>
<feature type="transmembrane region" description="Helical" evidence="8">
    <location>
        <begin position="242"/>
        <end position="260"/>
    </location>
</feature>
<gene>
    <name evidence="9" type="ORF">D3874_24935</name>
</gene>
<comment type="subcellular location">
    <subcellularLocation>
        <location evidence="1">Membrane</location>
        <topology evidence="1">Multi-pass membrane protein</topology>
    </subcellularLocation>
</comment>
<feature type="transmembrane region" description="Helical" evidence="8">
    <location>
        <begin position="86"/>
        <end position="108"/>
    </location>
</feature>
<feature type="transmembrane region" description="Helical" evidence="8">
    <location>
        <begin position="191"/>
        <end position="213"/>
    </location>
</feature>
<dbReference type="InterPro" id="IPR001734">
    <property type="entry name" value="Na/solute_symporter"/>
</dbReference>
<dbReference type="PANTHER" id="PTHR48086">
    <property type="entry name" value="SODIUM/PROLINE SYMPORTER-RELATED"/>
    <property type="match status" value="1"/>
</dbReference>
<feature type="transmembrane region" description="Helical" evidence="8">
    <location>
        <begin position="454"/>
        <end position="474"/>
    </location>
</feature>
<dbReference type="GO" id="GO:0005886">
    <property type="term" value="C:plasma membrane"/>
    <property type="evidence" value="ECO:0007669"/>
    <property type="project" value="TreeGrafter"/>
</dbReference>
<keyword evidence="4 8" id="KW-0812">Transmembrane</keyword>
<dbReference type="Pfam" id="PF00474">
    <property type="entry name" value="SSF"/>
    <property type="match status" value="1"/>
</dbReference>
<dbReference type="PANTHER" id="PTHR48086:SF10">
    <property type="entry name" value="AGR155CP"/>
    <property type="match status" value="1"/>
</dbReference>
<feature type="transmembrane region" description="Helical" evidence="8">
    <location>
        <begin position="375"/>
        <end position="395"/>
    </location>
</feature>
<evidence type="ECO:0000256" key="4">
    <source>
        <dbReference type="ARBA" id="ARBA00022692"/>
    </source>
</evidence>